<accession>A0A6C0LJF0</accession>
<organism evidence="2">
    <name type="scientific">viral metagenome</name>
    <dbReference type="NCBI Taxonomy" id="1070528"/>
    <lineage>
        <taxon>unclassified sequences</taxon>
        <taxon>metagenomes</taxon>
        <taxon>organismal metagenomes</taxon>
    </lineage>
</organism>
<name>A0A6C0LJF0_9ZZZZ</name>
<dbReference type="EMBL" id="MN740511">
    <property type="protein sequence ID" value="QHU30673.1"/>
    <property type="molecule type" value="Genomic_DNA"/>
</dbReference>
<dbReference type="AlphaFoldDB" id="A0A6C0LJF0"/>
<keyword evidence="1" id="KW-1133">Transmembrane helix</keyword>
<feature type="transmembrane region" description="Helical" evidence="1">
    <location>
        <begin position="68"/>
        <end position="87"/>
    </location>
</feature>
<evidence type="ECO:0000256" key="1">
    <source>
        <dbReference type="SAM" id="Phobius"/>
    </source>
</evidence>
<sequence length="193" mass="22643">MTDYTDMIKKLNRKDFDKKKLIGIHIRLEKSAPKKNTIDKYHTLLYRGYSTHIGYNRRFDKYNSNADLSGIFPHGIGILGVSLIMLYHKDEDLARIESSLSCIHEQSLLACEAVITLFKHRDMERVKEVLKDDKILLSTCFPDIQTNLKFCEGWCRHYLLVLIYGFNEWDIYLQGIEILKTIYDIGAELNKKY</sequence>
<proteinExistence type="predicted"/>
<reference evidence="2" key="1">
    <citation type="journal article" date="2020" name="Nature">
        <title>Giant virus diversity and host interactions through global metagenomics.</title>
        <authorList>
            <person name="Schulz F."/>
            <person name="Roux S."/>
            <person name="Paez-Espino D."/>
            <person name="Jungbluth S."/>
            <person name="Walsh D.A."/>
            <person name="Denef V.J."/>
            <person name="McMahon K.D."/>
            <person name="Konstantinidis K.T."/>
            <person name="Eloe-Fadrosh E.A."/>
            <person name="Kyrpides N.C."/>
            <person name="Woyke T."/>
        </authorList>
    </citation>
    <scope>NUCLEOTIDE SEQUENCE</scope>
    <source>
        <strain evidence="2">GVMAG-M-3300027833-19</strain>
    </source>
</reference>
<protein>
    <submittedName>
        <fullName evidence="2">Uncharacterized protein</fullName>
    </submittedName>
</protein>
<evidence type="ECO:0000313" key="2">
    <source>
        <dbReference type="EMBL" id="QHU30673.1"/>
    </source>
</evidence>
<keyword evidence="1" id="KW-0472">Membrane</keyword>
<keyword evidence="1" id="KW-0812">Transmembrane</keyword>